<dbReference type="SUPFAM" id="SSF51445">
    <property type="entry name" value="(Trans)glycosidases"/>
    <property type="match status" value="1"/>
</dbReference>
<dbReference type="Proteomes" id="UP000631114">
    <property type="component" value="Unassembled WGS sequence"/>
</dbReference>
<evidence type="ECO:0000313" key="1">
    <source>
        <dbReference type="EMBL" id="KAF9619118.1"/>
    </source>
</evidence>
<sequence length="109" mass="12412">MCLGSYDSGQTTPWRCSSHPGGFFNCTAGNSSVELYIAMHHVLLAHASIVFMHWEKYQGSQSSGVWRLFQNHEEECWVKNSIIYERPKLPRLSETVVKIVRGFLIPIAI</sequence>
<dbReference type="InterPro" id="IPR017853">
    <property type="entry name" value="GH"/>
</dbReference>
<accession>A0A835M4A7</accession>
<comment type="caution">
    <text evidence="1">The sequence shown here is derived from an EMBL/GenBank/DDBJ whole genome shotgun (WGS) entry which is preliminary data.</text>
</comment>
<protein>
    <submittedName>
        <fullName evidence="1">Uncharacterized protein</fullName>
    </submittedName>
</protein>
<name>A0A835M4A7_9MAGN</name>
<organism evidence="1 2">
    <name type="scientific">Coptis chinensis</name>
    <dbReference type="NCBI Taxonomy" id="261450"/>
    <lineage>
        <taxon>Eukaryota</taxon>
        <taxon>Viridiplantae</taxon>
        <taxon>Streptophyta</taxon>
        <taxon>Embryophyta</taxon>
        <taxon>Tracheophyta</taxon>
        <taxon>Spermatophyta</taxon>
        <taxon>Magnoliopsida</taxon>
        <taxon>Ranunculales</taxon>
        <taxon>Ranunculaceae</taxon>
        <taxon>Coptidoideae</taxon>
        <taxon>Coptis</taxon>
    </lineage>
</organism>
<evidence type="ECO:0000313" key="2">
    <source>
        <dbReference type="Proteomes" id="UP000631114"/>
    </source>
</evidence>
<dbReference type="EMBL" id="JADFTS010000002">
    <property type="protein sequence ID" value="KAF9619118.1"/>
    <property type="molecule type" value="Genomic_DNA"/>
</dbReference>
<gene>
    <name evidence="1" type="ORF">IFM89_005132</name>
</gene>
<reference evidence="1 2" key="1">
    <citation type="submission" date="2020-10" db="EMBL/GenBank/DDBJ databases">
        <title>The Coptis chinensis genome and diversification of protoberbering-type alkaloids.</title>
        <authorList>
            <person name="Wang B."/>
            <person name="Shu S."/>
            <person name="Song C."/>
            <person name="Liu Y."/>
        </authorList>
    </citation>
    <scope>NUCLEOTIDE SEQUENCE [LARGE SCALE GENOMIC DNA]</scope>
    <source>
        <strain evidence="1">HL-2020</strain>
        <tissue evidence="1">Leaf</tissue>
    </source>
</reference>
<dbReference type="AlphaFoldDB" id="A0A835M4A7"/>
<proteinExistence type="predicted"/>
<dbReference type="Gene3D" id="3.20.20.80">
    <property type="entry name" value="Glycosidases"/>
    <property type="match status" value="1"/>
</dbReference>
<keyword evidence="2" id="KW-1185">Reference proteome</keyword>
<dbReference type="OrthoDB" id="65569at2759"/>